<sequence>MLRLKAEDAVHNLGTVYSDDEATLRAFGSAYMNDPKTIGSLTLFRSTGDVIATYDVWTNEWKEAGAINA</sequence>
<dbReference type="EMBL" id="RCCE01000009">
    <property type="protein sequence ID" value="RLJ36232.1"/>
    <property type="molecule type" value="Genomic_DNA"/>
</dbReference>
<dbReference type="OrthoDB" id="7861326at2"/>
<accession>A0A497UZG3</accession>
<protein>
    <submittedName>
        <fullName evidence="1">Uncharacterized protein</fullName>
    </submittedName>
</protein>
<comment type="caution">
    <text evidence="1">The sequence shown here is derived from an EMBL/GenBank/DDBJ whole genome shotgun (WGS) entry which is preliminary data.</text>
</comment>
<name>A0A497UZG3_9RHOB</name>
<dbReference type="RefSeq" id="WP_121028149.1">
    <property type="nucleotide sequence ID" value="NZ_RCCE01000009.1"/>
</dbReference>
<dbReference type="AlphaFoldDB" id="A0A497UZG3"/>
<dbReference type="Proteomes" id="UP000269157">
    <property type="component" value="Unassembled WGS sequence"/>
</dbReference>
<organism evidence="1 2">
    <name type="scientific">Litoreibacter meonggei</name>
    <dbReference type="NCBI Taxonomy" id="1049199"/>
    <lineage>
        <taxon>Bacteria</taxon>
        <taxon>Pseudomonadati</taxon>
        <taxon>Pseudomonadota</taxon>
        <taxon>Alphaproteobacteria</taxon>
        <taxon>Rhodobacterales</taxon>
        <taxon>Roseobacteraceae</taxon>
        <taxon>Litoreibacter</taxon>
    </lineage>
</organism>
<proteinExistence type="predicted"/>
<evidence type="ECO:0000313" key="2">
    <source>
        <dbReference type="Proteomes" id="UP000269157"/>
    </source>
</evidence>
<evidence type="ECO:0000313" key="1">
    <source>
        <dbReference type="EMBL" id="RLJ36232.1"/>
    </source>
</evidence>
<keyword evidence="2" id="KW-1185">Reference proteome</keyword>
<reference evidence="1 2" key="1">
    <citation type="submission" date="2018-10" db="EMBL/GenBank/DDBJ databases">
        <title>Genomic Encyclopedia of Archaeal and Bacterial Type Strains, Phase II (KMG-II): from individual species to whole genera.</title>
        <authorList>
            <person name="Goeker M."/>
        </authorList>
    </citation>
    <scope>NUCLEOTIDE SEQUENCE [LARGE SCALE GENOMIC DNA]</scope>
    <source>
        <strain evidence="1 2">DSM 29466</strain>
    </source>
</reference>
<gene>
    <name evidence="1" type="ORF">BCF46_3814</name>
</gene>